<dbReference type="Proteomes" id="UP000541444">
    <property type="component" value="Unassembled WGS sequence"/>
</dbReference>
<proteinExistence type="inferred from homology"/>
<name>A0A7J7LH91_9MAGN</name>
<comment type="subcellular location">
    <subcellularLocation>
        <location evidence="1">Secreted</location>
        <location evidence="1">Cell wall</location>
    </subcellularLocation>
</comment>
<comment type="similarity">
    <text evidence="2 8">Belongs to the glycosyl hydrolase 28 family.</text>
</comment>
<evidence type="ECO:0000256" key="8">
    <source>
        <dbReference type="RuleBase" id="RU361169"/>
    </source>
</evidence>
<organism evidence="9 10">
    <name type="scientific">Kingdonia uniflora</name>
    <dbReference type="NCBI Taxonomy" id="39325"/>
    <lineage>
        <taxon>Eukaryota</taxon>
        <taxon>Viridiplantae</taxon>
        <taxon>Streptophyta</taxon>
        <taxon>Embryophyta</taxon>
        <taxon>Tracheophyta</taxon>
        <taxon>Spermatophyta</taxon>
        <taxon>Magnoliopsida</taxon>
        <taxon>Ranunculales</taxon>
        <taxon>Circaeasteraceae</taxon>
        <taxon>Kingdonia</taxon>
    </lineage>
</organism>
<evidence type="ECO:0000256" key="4">
    <source>
        <dbReference type="ARBA" id="ARBA00022525"/>
    </source>
</evidence>
<evidence type="ECO:0008006" key="11">
    <source>
        <dbReference type="Google" id="ProtNLM"/>
    </source>
</evidence>
<keyword evidence="3" id="KW-0134">Cell wall</keyword>
<dbReference type="EMBL" id="JACGCM010002284">
    <property type="protein sequence ID" value="KAF6141918.1"/>
    <property type="molecule type" value="Genomic_DNA"/>
</dbReference>
<dbReference type="InterPro" id="IPR011050">
    <property type="entry name" value="Pectin_lyase_fold/virulence"/>
</dbReference>
<keyword evidence="10" id="KW-1185">Reference proteome</keyword>
<protein>
    <recommendedName>
        <fullName evidence="11">Polygalacturonase</fullName>
    </recommendedName>
</protein>
<evidence type="ECO:0000313" key="10">
    <source>
        <dbReference type="Proteomes" id="UP000541444"/>
    </source>
</evidence>
<evidence type="ECO:0000256" key="1">
    <source>
        <dbReference type="ARBA" id="ARBA00004191"/>
    </source>
</evidence>
<keyword evidence="4" id="KW-0964">Secreted</keyword>
<dbReference type="PANTHER" id="PTHR31375">
    <property type="match status" value="1"/>
</dbReference>
<keyword evidence="6 8" id="KW-0326">Glycosidase</keyword>
<keyword evidence="5 8" id="KW-0378">Hydrolase</keyword>
<evidence type="ECO:0000256" key="5">
    <source>
        <dbReference type="ARBA" id="ARBA00022801"/>
    </source>
</evidence>
<evidence type="ECO:0000256" key="6">
    <source>
        <dbReference type="ARBA" id="ARBA00023295"/>
    </source>
</evidence>
<dbReference type="AlphaFoldDB" id="A0A7J7LH91"/>
<sequence length="129" mass="14322">MWFFYGTQNGLRIKSWGRPSNGFVLGVDFRQVVMNNVQNPIVRDQNYCPGNEGCPNQNSGVKISRVTYKDIKGSSASPVAIKFDCSAMSPCRSIGLHDIKLTYQNKPADSFCRKIRGMAWGVVTPPSCL</sequence>
<dbReference type="GO" id="GO:0004650">
    <property type="term" value="F:polygalacturonase activity"/>
    <property type="evidence" value="ECO:0007669"/>
    <property type="project" value="InterPro"/>
</dbReference>
<dbReference type="Pfam" id="PF00295">
    <property type="entry name" value="Glyco_hydro_28"/>
    <property type="match status" value="1"/>
</dbReference>
<gene>
    <name evidence="9" type="ORF">GIB67_037886</name>
</gene>
<dbReference type="OrthoDB" id="187139at2759"/>
<dbReference type="Gene3D" id="2.160.20.10">
    <property type="entry name" value="Single-stranded right-handed beta-helix, Pectin lyase-like"/>
    <property type="match status" value="1"/>
</dbReference>
<keyword evidence="7" id="KW-0961">Cell wall biogenesis/degradation</keyword>
<accession>A0A7J7LH91</accession>
<reference evidence="9 10" key="1">
    <citation type="journal article" date="2020" name="IScience">
        <title>Genome Sequencing of the Endangered Kingdonia uniflora (Circaeasteraceae, Ranunculales) Reveals Potential Mechanisms of Evolutionary Specialization.</title>
        <authorList>
            <person name="Sun Y."/>
            <person name="Deng T."/>
            <person name="Zhang A."/>
            <person name="Moore M.J."/>
            <person name="Landis J.B."/>
            <person name="Lin N."/>
            <person name="Zhang H."/>
            <person name="Zhang X."/>
            <person name="Huang J."/>
            <person name="Zhang X."/>
            <person name="Sun H."/>
            <person name="Wang H."/>
        </authorList>
    </citation>
    <scope>NUCLEOTIDE SEQUENCE [LARGE SCALE GENOMIC DNA]</scope>
    <source>
        <strain evidence="9">TB1705</strain>
        <tissue evidence="9">Leaf</tissue>
    </source>
</reference>
<dbReference type="SUPFAM" id="SSF51126">
    <property type="entry name" value="Pectin lyase-like"/>
    <property type="match status" value="1"/>
</dbReference>
<dbReference type="GO" id="GO:0005975">
    <property type="term" value="P:carbohydrate metabolic process"/>
    <property type="evidence" value="ECO:0007669"/>
    <property type="project" value="InterPro"/>
</dbReference>
<comment type="caution">
    <text evidence="9">The sequence shown here is derived from an EMBL/GenBank/DDBJ whole genome shotgun (WGS) entry which is preliminary data.</text>
</comment>
<dbReference type="InterPro" id="IPR012334">
    <property type="entry name" value="Pectin_lyas_fold"/>
</dbReference>
<evidence type="ECO:0000313" key="9">
    <source>
        <dbReference type="EMBL" id="KAF6141918.1"/>
    </source>
</evidence>
<dbReference type="InterPro" id="IPR000743">
    <property type="entry name" value="Glyco_hydro_28"/>
</dbReference>
<evidence type="ECO:0000256" key="3">
    <source>
        <dbReference type="ARBA" id="ARBA00022512"/>
    </source>
</evidence>
<evidence type="ECO:0000256" key="2">
    <source>
        <dbReference type="ARBA" id="ARBA00008834"/>
    </source>
</evidence>
<dbReference type="GO" id="GO:0071555">
    <property type="term" value="P:cell wall organization"/>
    <property type="evidence" value="ECO:0007669"/>
    <property type="project" value="UniProtKB-KW"/>
</dbReference>
<evidence type="ECO:0000256" key="7">
    <source>
        <dbReference type="ARBA" id="ARBA00023316"/>
    </source>
</evidence>